<evidence type="ECO:0008006" key="4">
    <source>
        <dbReference type="Google" id="ProtNLM"/>
    </source>
</evidence>
<proteinExistence type="predicted"/>
<gene>
    <name evidence="2" type="ORF">P167DRAFT_606071</name>
</gene>
<dbReference type="OrthoDB" id="5326346at2759"/>
<keyword evidence="3" id="KW-1185">Reference proteome</keyword>
<dbReference type="AlphaFoldDB" id="A0A3N4KN09"/>
<sequence length="896" mass="99637">MEYPTHPPDPVGPSFTDKNLTFIIKSEKAVRHFYCSSRKLSMASSIFAPLFPDEASHKKQYQISLDDNNPFIMQTLLELCHFERITPMHPPTLKDASLFSASSRRYGLVNMMAPWVMTWTSSLYDNDKLNFSKGDDLIAWLNICLTFGQEEMFRKITRRAIITATAESLDLAVPIEGPFKEIIETIARRRITVITELITVALALLARYQTAEGICSERGREGICHAMLMDSILEGPMSFGLYQPVPISPYPGMSAMDIIGEIKDLQLRTDPSHSGTCGREIKIETIEKLRIAIGILELVKGLDISRYDLQAEKAEEFLLQVVEDRAVQTYDKYPENGGDGEAENKENRGGRNEEPIQGPKEEVDEERNKDITFSDKDGDYEKDETSSELSTRINHDLDSLSETSDIQVPAGVIDGFSETKETIEDFGPQVFFRDGDARKKRHDIEKDGGGEQKQEGEDLKDNDSLTEDKDTTTLVYMQKVIPGHSNITMNNELTHVNETYTSQATNGIESAPNPELVENTSPKIAPLRHAVARANAEAHGQTWSTPGSELARKYQRGPRNPFPDGITVGDVSHEGHIANLKVLKSRFPTLDVKYLTTSLKQKNWDLQLATEFLSATEIAVTDKNDIDTHDRTVSVIDRLAMEPTSDIIHKEPGEYLGALEKIPTEAPATEEIPQLAIQESAPISYEKSDQNSITSREAPLENSDIHQVPPPATLGPVLNIQPPIPRKAPLNDSTSIQSVVLRPATPESVFEKSTFIPQEKAPEGSIITENLLPPTVSVSDGSTSATQKAMSECSATKETLSPSTILNKVSISRLIAGKLSKEEAEKRFWPLEEDMEIREYLAISANRKTVKKLVHRFPESTADKGLIDVLYRSGWDLAKATSMLEGLGLVRRAISS</sequence>
<feature type="region of interest" description="Disordered" evidence="1">
    <location>
        <begin position="330"/>
        <end position="400"/>
    </location>
</feature>
<feature type="compositionally biased region" description="Basic and acidic residues" evidence="1">
    <location>
        <begin position="366"/>
        <end position="385"/>
    </location>
</feature>
<organism evidence="2 3">
    <name type="scientific">Morchella conica CCBAS932</name>
    <dbReference type="NCBI Taxonomy" id="1392247"/>
    <lineage>
        <taxon>Eukaryota</taxon>
        <taxon>Fungi</taxon>
        <taxon>Dikarya</taxon>
        <taxon>Ascomycota</taxon>
        <taxon>Pezizomycotina</taxon>
        <taxon>Pezizomycetes</taxon>
        <taxon>Pezizales</taxon>
        <taxon>Morchellaceae</taxon>
        <taxon>Morchella</taxon>
    </lineage>
</organism>
<dbReference type="InParanoid" id="A0A3N4KN09"/>
<name>A0A3N4KN09_9PEZI</name>
<dbReference type="Proteomes" id="UP000277580">
    <property type="component" value="Unassembled WGS sequence"/>
</dbReference>
<feature type="region of interest" description="Disordered" evidence="1">
    <location>
        <begin position="684"/>
        <end position="709"/>
    </location>
</feature>
<accession>A0A3N4KN09</accession>
<dbReference type="EMBL" id="ML119132">
    <property type="protein sequence ID" value="RPB11917.1"/>
    <property type="molecule type" value="Genomic_DNA"/>
</dbReference>
<evidence type="ECO:0000313" key="2">
    <source>
        <dbReference type="EMBL" id="RPB11917.1"/>
    </source>
</evidence>
<evidence type="ECO:0000313" key="3">
    <source>
        <dbReference type="Proteomes" id="UP000277580"/>
    </source>
</evidence>
<feature type="region of interest" description="Disordered" evidence="1">
    <location>
        <begin position="434"/>
        <end position="467"/>
    </location>
</feature>
<protein>
    <recommendedName>
        <fullName evidence="4">BTB domain-containing protein</fullName>
    </recommendedName>
</protein>
<feature type="compositionally biased region" description="Basic and acidic residues" evidence="1">
    <location>
        <begin position="342"/>
        <end position="354"/>
    </location>
</feature>
<reference evidence="2 3" key="1">
    <citation type="journal article" date="2018" name="Nat. Ecol. Evol.">
        <title>Pezizomycetes genomes reveal the molecular basis of ectomycorrhizal truffle lifestyle.</title>
        <authorList>
            <person name="Murat C."/>
            <person name="Payen T."/>
            <person name="Noel B."/>
            <person name="Kuo A."/>
            <person name="Morin E."/>
            <person name="Chen J."/>
            <person name="Kohler A."/>
            <person name="Krizsan K."/>
            <person name="Balestrini R."/>
            <person name="Da Silva C."/>
            <person name="Montanini B."/>
            <person name="Hainaut M."/>
            <person name="Levati E."/>
            <person name="Barry K.W."/>
            <person name="Belfiori B."/>
            <person name="Cichocki N."/>
            <person name="Clum A."/>
            <person name="Dockter R.B."/>
            <person name="Fauchery L."/>
            <person name="Guy J."/>
            <person name="Iotti M."/>
            <person name="Le Tacon F."/>
            <person name="Lindquist E.A."/>
            <person name="Lipzen A."/>
            <person name="Malagnac F."/>
            <person name="Mello A."/>
            <person name="Molinier V."/>
            <person name="Miyauchi S."/>
            <person name="Poulain J."/>
            <person name="Riccioni C."/>
            <person name="Rubini A."/>
            <person name="Sitrit Y."/>
            <person name="Splivallo R."/>
            <person name="Traeger S."/>
            <person name="Wang M."/>
            <person name="Zifcakova L."/>
            <person name="Wipf D."/>
            <person name="Zambonelli A."/>
            <person name="Paolocci F."/>
            <person name="Nowrousian M."/>
            <person name="Ottonello S."/>
            <person name="Baldrian P."/>
            <person name="Spatafora J.W."/>
            <person name="Henrissat B."/>
            <person name="Nagy L.G."/>
            <person name="Aury J.M."/>
            <person name="Wincker P."/>
            <person name="Grigoriev I.V."/>
            <person name="Bonfante P."/>
            <person name="Martin F.M."/>
        </authorList>
    </citation>
    <scope>NUCLEOTIDE SEQUENCE [LARGE SCALE GENOMIC DNA]</scope>
    <source>
        <strain evidence="2 3">CCBAS932</strain>
    </source>
</reference>
<evidence type="ECO:0000256" key="1">
    <source>
        <dbReference type="SAM" id="MobiDB-lite"/>
    </source>
</evidence>
<dbReference type="STRING" id="1392247.A0A3N4KN09"/>